<name>A0A8J4E0E5_9ACTN</name>
<feature type="region of interest" description="Disordered" evidence="1">
    <location>
        <begin position="26"/>
        <end position="61"/>
    </location>
</feature>
<accession>A0A8J4E0E5</accession>
<evidence type="ECO:0000313" key="2">
    <source>
        <dbReference type="EMBL" id="GIJ56623.1"/>
    </source>
</evidence>
<protein>
    <submittedName>
        <fullName evidence="2">Uncharacterized protein</fullName>
    </submittedName>
</protein>
<sequence>MGVYDVGTERYDSISSADYADIVTEPTPGTQCGVGHVNQENPTGPPGRAPSVHPVPRNGTI</sequence>
<dbReference type="EMBL" id="BOPG01000025">
    <property type="protein sequence ID" value="GIJ56623.1"/>
    <property type="molecule type" value="Genomic_DNA"/>
</dbReference>
<dbReference type="Proteomes" id="UP000612585">
    <property type="component" value="Unassembled WGS sequence"/>
</dbReference>
<evidence type="ECO:0000256" key="1">
    <source>
        <dbReference type="SAM" id="MobiDB-lite"/>
    </source>
</evidence>
<reference evidence="2" key="1">
    <citation type="submission" date="2021-01" db="EMBL/GenBank/DDBJ databases">
        <title>Whole genome shotgun sequence of Virgisporangium aurantiacum NBRC 16421.</title>
        <authorList>
            <person name="Komaki H."/>
            <person name="Tamura T."/>
        </authorList>
    </citation>
    <scope>NUCLEOTIDE SEQUENCE</scope>
    <source>
        <strain evidence="2">NBRC 16421</strain>
    </source>
</reference>
<organism evidence="2 3">
    <name type="scientific">Virgisporangium aurantiacum</name>
    <dbReference type="NCBI Taxonomy" id="175570"/>
    <lineage>
        <taxon>Bacteria</taxon>
        <taxon>Bacillati</taxon>
        <taxon>Actinomycetota</taxon>
        <taxon>Actinomycetes</taxon>
        <taxon>Micromonosporales</taxon>
        <taxon>Micromonosporaceae</taxon>
        <taxon>Virgisporangium</taxon>
    </lineage>
</organism>
<keyword evidence="3" id="KW-1185">Reference proteome</keyword>
<dbReference type="AlphaFoldDB" id="A0A8J4E0E5"/>
<proteinExistence type="predicted"/>
<comment type="caution">
    <text evidence="2">The sequence shown here is derived from an EMBL/GenBank/DDBJ whole genome shotgun (WGS) entry which is preliminary data.</text>
</comment>
<gene>
    <name evidence="2" type="ORF">Vau01_041390</name>
</gene>
<evidence type="ECO:0000313" key="3">
    <source>
        <dbReference type="Proteomes" id="UP000612585"/>
    </source>
</evidence>